<sequence>MVEIFKAAIQRGASDIHFKSGDVVRARIHGALVPLTQQRLNGDQVRQLAMKLMPHDEDRARIDQILDYDCSWGLPGLGRFRVNILRQRSSFMIVMRVIPIEIPNFDDLKLPSVLREIADYERGLILVTGVTGSGKSSSMAAMINHINATKPMHIVTLENPVEFLHRDQRSSITQRDIGTDTESFMMGLRASLRQDPDVILIGEMRDKETIDTALKAAETGHLVISTVHTKNAVQTLSRLIAVFDPNEQEMIRIRLAESLQAVISQRLIPTKDGMGRVPACEIMRVTGTIRDCIRDQSRLDEIFDLIEEGRAQYGSQSFDQHLMDLVKTNQVDFKVAKAAANNPTDFDLKMNTFGGGDTGSRAGGPDHSDPSQDMANEMTQIFGS</sequence>
<evidence type="ECO:0000256" key="1">
    <source>
        <dbReference type="ARBA" id="ARBA00006611"/>
    </source>
</evidence>
<keyword evidence="5" id="KW-1185">Reference proteome</keyword>
<comment type="similarity">
    <text evidence="1">Belongs to the GSP E family.</text>
</comment>
<dbReference type="Proteomes" id="UP001484239">
    <property type="component" value="Unassembled WGS sequence"/>
</dbReference>
<evidence type="ECO:0000259" key="3">
    <source>
        <dbReference type="PROSITE" id="PS00662"/>
    </source>
</evidence>
<dbReference type="Gene3D" id="3.30.450.90">
    <property type="match status" value="1"/>
</dbReference>
<dbReference type="Pfam" id="PF00437">
    <property type="entry name" value="T2SSE"/>
    <property type="match status" value="1"/>
</dbReference>
<accession>A0ABU9E836</accession>
<dbReference type="EMBL" id="JBBHLI010000003">
    <property type="protein sequence ID" value="MEK9500896.1"/>
    <property type="molecule type" value="Genomic_DNA"/>
</dbReference>
<feature type="domain" description="Bacterial type II secretion system protein E" evidence="3">
    <location>
        <begin position="192"/>
        <end position="206"/>
    </location>
</feature>
<feature type="region of interest" description="Disordered" evidence="2">
    <location>
        <begin position="351"/>
        <end position="384"/>
    </location>
</feature>
<dbReference type="NCBIfam" id="TIGR01420">
    <property type="entry name" value="pilT_fam"/>
    <property type="match status" value="1"/>
</dbReference>
<dbReference type="InterPro" id="IPR027417">
    <property type="entry name" value="P-loop_NTPase"/>
</dbReference>
<proteinExistence type="inferred from homology"/>
<evidence type="ECO:0000313" key="5">
    <source>
        <dbReference type="Proteomes" id="UP001484239"/>
    </source>
</evidence>
<organism evidence="4 5">
    <name type="scientific">Gaopeijia maritima</name>
    <dbReference type="NCBI Taxonomy" id="3119007"/>
    <lineage>
        <taxon>Bacteria</taxon>
        <taxon>Pseudomonadati</taxon>
        <taxon>Gemmatimonadota</taxon>
        <taxon>Longimicrobiia</taxon>
        <taxon>Gaopeijiales</taxon>
        <taxon>Gaopeijiaceae</taxon>
        <taxon>Gaopeijia</taxon>
    </lineage>
</organism>
<dbReference type="SUPFAM" id="SSF52540">
    <property type="entry name" value="P-loop containing nucleoside triphosphate hydrolases"/>
    <property type="match status" value="1"/>
</dbReference>
<feature type="compositionally biased region" description="Polar residues" evidence="2">
    <location>
        <begin position="371"/>
        <end position="384"/>
    </location>
</feature>
<gene>
    <name evidence="4" type="ORF">WI372_07900</name>
</gene>
<dbReference type="PANTHER" id="PTHR30486:SF12">
    <property type="entry name" value="TYPE IV PILUS ATPASE PILU"/>
    <property type="match status" value="1"/>
</dbReference>
<dbReference type="PROSITE" id="PS00662">
    <property type="entry name" value="T2SP_E"/>
    <property type="match status" value="1"/>
</dbReference>
<dbReference type="Gene3D" id="3.40.50.300">
    <property type="entry name" value="P-loop containing nucleotide triphosphate hydrolases"/>
    <property type="match status" value="1"/>
</dbReference>
<dbReference type="RefSeq" id="WP_405279374.1">
    <property type="nucleotide sequence ID" value="NZ_CP144380.1"/>
</dbReference>
<dbReference type="InterPro" id="IPR050921">
    <property type="entry name" value="T4SS_GSP_E_ATPase"/>
</dbReference>
<feature type="compositionally biased region" description="Gly residues" evidence="2">
    <location>
        <begin position="353"/>
        <end position="362"/>
    </location>
</feature>
<protein>
    <submittedName>
        <fullName evidence="4">PilT/PilU family type 4a pilus ATPase</fullName>
    </submittedName>
</protein>
<evidence type="ECO:0000313" key="4">
    <source>
        <dbReference type="EMBL" id="MEK9500896.1"/>
    </source>
</evidence>
<comment type="caution">
    <text evidence="4">The sequence shown here is derived from an EMBL/GenBank/DDBJ whole genome shotgun (WGS) entry which is preliminary data.</text>
</comment>
<dbReference type="InterPro" id="IPR006321">
    <property type="entry name" value="PilT/PilU"/>
</dbReference>
<reference evidence="4 5" key="1">
    <citation type="submission" date="2024-02" db="EMBL/GenBank/DDBJ databases">
        <title>A novel Gemmatimonadota bacterium.</title>
        <authorList>
            <person name="Du Z.-J."/>
            <person name="Ye Y.-Q."/>
        </authorList>
    </citation>
    <scope>NUCLEOTIDE SEQUENCE [LARGE SCALE GENOMIC DNA]</scope>
    <source>
        <strain evidence="4 5">DH-20</strain>
    </source>
</reference>
<evidence type="ECO:0000256" key="2">
    <source>
        <dbReference type="SAM" id="MobiDB-lite"/>
    </source>
</evidence>
<dbReference type="PANTHER" id="PTHR30486">
    <property type="entry name" value="TWITCHING MOTILITY PROTEIN PILT"/>
    <property type="match status" value="1"/>
</dbReference>
<dbReference type="InterPro" id="IPR001482">
    <property type="entry name" value="T2SS/T4SS_dom"/>
</dbReference>
<name>A0ABU9E836_9BACT</name>
<dbReference type="CDD" id="cd01131">
    <property type="entry name" value="PilT"/>
    <property type="match status" value="1"/>
</dbReference>